<evidence type="ECO:0000313" key="2">
    <source>
        <dbReference type="EMBL" id="GAA2138766.1"/>
    </source>
</evidence>
<protein>
    <recommendedName>
        <fullName evidence="1">DUF397 domain-containing protein</fullName>
    </recommendedName>
</protein>
<proteinExistence type="predicted"/>
<organism evidence="2 3">
    <name type="scientific">Actinomadura napierensis</name>
    <dbReference type="NCBI Taxonomy" id="267854"/>
    <lineage>
        <taxon>Bacteria</taxon>
        <taxon>Bacillati</taxon>
        <taxon>Actinomycetota</taxon>
        <taxon>Actinomycetes</taxon>
        <taxon>Streptosporangiales</taxon>
        <taxon>Thermomonosporaceae</taxon>
        <taxon>Actinomadura</taxon>
    </lineage>
</organism>
<reference evidence="3" key="1">
    <citation type="journal article" date="2019" name="Int. J. Syst. Evol. Microbiol.">
        <title>The Global Catalogue of Microorganisms (GCM) 10K type strain sequencing project: providing services to taxonomists for standard genome sequencing and annotation.</title>
        <authorList>
            <consortium name="The Broad Institute Genomics Platform"/>
            <consortium name="The Broad Institute Genome Sequencing Center for Infectious Disease"/>
            <person name="Wu L."/>
            <person name="Ma J."/>
        </authorList>
    </citation>
    <scope>NUCLEOTIDE SEQUENCE [LARGE SCALE GENOMIC DNA]</scope>
    <source>
        <strain evidence="3">JCM 13850</strain>
    </source>
</reference>
<gene>
    <name evidence="2" type="ORF">GCM10009727_34740</name>
</gene>
<name>A0ABP5L422_9ACTN</name>
<dbReference type="Pfam" id="PF04149">
    <property type="entry name" value="DUF397"/>
    <property type="match status" value="1"/>
</dbReference>
<dbReference type="InterPro" id="IPR007278">
    <property type="entry name" value="DUF397"/>
</dbReference>
<keyword evidence="3" id="KW-1185">Reference proteome</keyword>
<dbReference type="Proteomes" id="UP001501020">
    <property type="component" value="Unassembled WGS sequence"/>
</dbReference>
<evidence type="ECO:0000259" key="1">
    <source>
        <dbReference type="Pfam" id="PF04149"/>
    </source>
</evidence>
<sequence>MDVSRAKWRKATRSTSTGGECVELAALPEGLGVRDSKDPDGGHLTISHRALRALLADLKQS</sequence>
<dbReference type="EMBL" id="BAAAMR010000027">
    <property type="protein sequence ID" value="GAA2138766.1"/>
    <property type="molecule type" value="Genomic_DNA"/>
</dbReference>
<evidence type="ECO:0000313" key="3">
    <source>
        <dbReference type="Proteomes" id="UP001501020"/>
    </source>
</evidence>
<feature type="domain" description="DUF397" evidence="1">
    <location>
        <begin position="6"/>
        <end position="59"/>
    </location>
</feature>
<comment type="caution">
    <text evidence="2">The sequence shown here is derived from an EMBL/GenBank/DDBJ whole genome shotgun (WGS) entry which is preliminary data.</text>
</comment>
<dbReference type="RefSeq" id="WP_344267708.1">
    <property type="nucleotide sequence ID" value="NZ_BAAAMR010000027.1"/>
</dbReference>
<accession>A0ABP5L422</accession>